<comment type="cofactor">
    <cofactor evidence="1">
        <name>Mg(2+)</name>
        <dbReference type="ChEBI" id="CHEBI:18420"/>
    </cofactor>
</comment>
<evidence type="ECO:0000313" key="14">
    <source>
        <dbReference type="EMBL" id="OXA64086.1"/>
    </source>
</evidence>
<dbReference type="PANTHER" id="PTHR21528:SF0">
    <property type="entry name" value="DEHYDRODOLICHYL DIPHOSPHATE SYNTHASE COMPLEX SUBUNIT NUS1"/>
    <property type="match status" value="1"/>
</dbReference>
<dbReference type="GO" id="GO:1904423">
    <property type="term" value="C:dehydrodolichyl diphosphate synthase complex"/>
    <property type="evidence" value="ECO:0007669"/>
    <property type="project" value="InterPro"/>
</dbReference>
<evidence type="ECO:0000256" key="7">
    <source>
        <dbReference type="ARBA" id="ARBA00022692"/>
    </source>
</evidence>
<accession>A0A226F5A5</accession>
<evidence type="ECO:0000256" key="10">
    <source>
        <dbReference type="ARBA" id="ARBA00022989"/>
    </source>
</evidence>
<keyword evidence="11" id="KW-0472">Membrane</keyword>
<evidence type="ECO:0000256" key="9">
    <source>
        <dbReference type="ARBA" id="ARBA00022842"/>
    </source>
</evidence>
<reference evidence="14 15" key="1">
    <citation type="submission" date="2015-12" db="EMBL/GenBank/DDBJ databases">
        <title>The genome of Folsomia candida.</title>
        <authorList>
            <person name="Faddeeva A."/>
            <person name="Derks M.F."/>
            <person name="Anvar Y."/>
            <person name="Smit S."/>
            <person name="Van Straalen N."/>
            <person name="Roelofs D."/>
        </authorList>
    </citation>
    <scope>NUCLEOTIDE SEQUENCE [LARGE SCALE GENOMIC DNA]</scope>
    <source>
        <strain evidence="14 15">VU population</strain>
        <tissue evidence="14">Whole body</tissue>
    </source>
</reference>
<gene>
    <name evidence="14" type="ORF">Fcan01_02714</name>
</gene>
<dbReference type="PANTHER" id="PTHR21528">
    <property type="entry name" value="DEHYDRODOLICHYL DIPHOSPHATE SYNTHASE COMPLEX SUBUNIT NUS1"/>
    <property type="match status" value="1"/>
</dbReference>
<keyword evidence="8" id="KW-0256">Endoplasmic reticulum</keyword>
<evidence type="ECO:0000256" key="2">
    <source>
        <dbReference type="ARBA" id="ARBA00004586"/>
    </source>
</evidence>
<dbReference type="STRING" id="158441.A0A226F5A5"/>
<evidence type="ECO:0000256" key="3">
    <source>
        <dbReference type="ARBA" id="ARBA00004922"/>
    </source>
</evidence>
<protein>
    <recommendedName>
        <fullName evidence="5">ditrans,polycis-polyprenyl diphosphate synthase [(2E,6E)-farnesyldiphosphate specific]</fullName>
        <ecNumber evidence="5">2.5.1.87</ecNumber>
    </recommendedName>
</protein>
<dbReference type="OrthoDB" id="19639at2759"/>
<evidence type="ECO:0000256" key="5">
    <source>
        <dbReference type="ARBA" id="ARBA00012596"/>
    </source>
</evidence>
<evidence type="ECO:0000256" key="8">
    <source>
        <dbReference type="ARBA" id="ARBA00022824"/>
    </source>
</evidence>
<evidence type="ECO:0000256" key="4">
    <source>
        <dbReference type="ARBA" id="ARBA00005432"/>
    </source>
</evidence>
<dbReference type="OMA" id="WAWVANI"/>
<keyword evidence="9" id="KW-0460">Magnesium</keyword>
<dbReference type="InterPro" id="IPR038887">
    <property type="entry name" value="Nus1/NgBR"/>
</dbReference>
<feature type="region of interest" description="Disordered" evidence="13">
    <location>
        <begin position="1"/>
        <end position="20"/>
    </location>
</feature>
<dbReference type="GO" id="GO:0005789">
    <property type="term" value="C:endoplasmic reticulum membrane"/>
    <property type="evidence" value="ECO:0007669"/>
    <property type="project" value="UniProtKB-SubCell"/>
</dbReference>
<proteinExistence type="inferred from homology"/>
<keyword evidence="6" id="KW-0808">Transferase</keyword>
<dbReference type="Proteomes" id="UP000198287">
    <property type="component" value="Unassembled WGS sequence"/>
</dbReference>
<dbReference type="SUPFAM" id="SSF64005">
    <property type="entry name" value="Undecaprenyl diphosphate synthase"/>
    <property type="match status" value="1"/>
</dbReference>
<keyword evidence="7" id="KW-0812">Transmembrane</keyword>
<keyword evidence="15" id="KW-1185">Reference proteome</keyword>
<keyword evidence="10" id="KW-1133">Transmembrane helix</keyword>
<name>A0A226F5A5_FOLCA</name>
<comment type="caution">
    <text evidence="14">The sequence shown here is derived from an EMBL/GenBank/DDBJ whole genome shotgun (WGS) entry which is preliminary data.</text>
</comment>
<evidence type="ECO:0000256" key="11">
    <source>
        <dbReference type="ARBA" id="ARBA00023136"/>
    </source>
</evidence>
<dbReference type="Gene3D" id="3.40.1180.10">
    <property type="entry name" value="Decaprenyl diphosphate synthase-like"/>
    <property type="match status" value="1"/>
</dbReference>
<comment type="similarity">
    <text evidence="4">Belongs to the UPP synthase family.</text>
</comment>
<comment type="pathway">
    <text evidence="3">Protein modification; protein glycosylation.</text>
</comment>
<dbReference type="InterPro" id="IPR036424">
    <property type="entry name" value="UPP_synth-like_sf"/>
</dbReference>
<dbReference type="EMBL" id="LNIX01000001">
    <property type="protein sequence ID" value="OXA64086.1"/>
    <property type="molecule type" value="Genomic_DNA"/>
</dbReference>
<evidence type="ECO:0000256" key="1">
    <source>
        <dbReference type="ARBA" id="ARBA00001946"/>
    </source>
</evidence>
<comment type="subcellular location">
    <subcellularLocation>
        <location evidence="2">Endoplasmic reticulum membrane</location>
    </subcellularLocation>
</comment>
<evidence type="ECO:0000256" key="12">
    <source>
        <dbReference type="ARBA" id="ARBA00047353"/>
    </source>
</evidence>
<sequence>MAEQQVLHRNGHRNGVGSRAARVPVSVPSPNLLESVSPTLLLIVRYGVVKPILSVIWAITHLIYVLIHNVDLAHSFQTWMASGRNSKQDILILTKTSQFEKFPNHVVIAVHNYDDTVQNITQLSRIICWAWVANIKVISLYEPKGIVKSQAKKLYGMVEKALQEACRELKTGGIVGNKTTPPILKFYNSGDEEMDKLSNETQKPDEAISQQQSLPIYFCCEKDCKSGIVNAARNLFEKKANAKPTLSLPEALFNKDLDAATLNSAINKQIGWPESEPNSEPDLMMVFGNIKSTLGFLPWHIRLTEIHWLPPIQKISPLNFYGSLQKYSKCEQRVGK</sequence>
<evidence type="ECO:0000256" key="13">
    <source>
        <dbReference type="SAM" id="MobiDB-lite"/>
    </source>
</evidence>
<dbReference type="AlphaFoldDB" id="A0A226F5A5"/>
<evidence type="ECO:0000256" key="6">
    <source>
        <dbReference type="ARBA" id="ARBA00022679"/>
    </source>
</evidence>
<evidence type="ECO:0000313" key="15">
    <source>
        <dbReference type="Proteomes" id="UP000198287"/>
    </source>
</evidence>
<comment type="catalytic activity">
    <reaction evidence="12">
        <text>n isopentenyl diphosphate + (2E,6E)-farnesyl diphosphate = a di-trans,poly-cis-polyprenyl diphosphate + n diphosphate</text>
        <dbReference type="Rhea" id="RHEA:53008"/>
        <dbReference type="Rhea" id="RHEA-COMP:19494"/>
        <dbReference type="ChEBI" id="CHEBI:33019"/>
        <dbReference type="ChEBI" id="CHEBI:128769"/>
        <dbReference type="ChEBI" id="CHEBI:136960"/>
        <dbReference type="ChEBI" id="CHEBI:175763"/>
        <dbReference type="EC" id="2.5.1.87"/>
    </reaction>
</comment>
<dbReference type="EC" id="2.5.1.87" evidence="5"/>
<dbReference type="UniPathway" id="UPA00378"/>
<dbReference type="GO" id="GO:0045547">
    <property type="term" value="F:ditrans,polycis-polyprenyl diphosphate synthase [(2E,6E)-farnesyl diphosphate specific] activity"/>
    <property type="evidence" value="ECO:0007669"/>
    <property type="project" value="UniProtKB-EC"/>
</dbReference>
<organism evidence="14 15">
    <name type="scientific">Folsomia candida</name>
    <name type="common">Springtail</name>
    <dbReference type="NCBI Taxonomy" id="158441"/>
    <lineage>
        <taxon>Eukaryota</taxon>
        <taxon>Metazoa</taxon>
        <taxon>Ecdysozoa</taxon>
        <taxon>Arthropoda</taxon>
        <taxon>Hexapoda</taxon>
        <taxon>Collembola</taxon>
        <taxon>Entomobryomorpha</taxon>
        <taxon>Isotomoidea</taxon>
        <taxon>Isotomidae</taxon>
        <taxon>Proisotominae</taxon>
        <taxon>Folsomia</taxon>
    </lineage>
</organism>